<evidence type="ECO:0000313" key="2">
    <source>
        <dbReference type="Proteomes" id="UP001314205"/>
    </source>
</evidence>
<name>A0AAV1M4U0_9NEOP</name>
<keyword evidence="2" id="KW-1185">Reference proteome</keyword>
<comment type="caution">
    <text evidence="1">The sequence shown here is derived from an EMBL/GenBank/DDBJ whole genome shotgun (WGS) entry which is preliminary data.</text>
</comment>
<organism evidence="1 2">
    <name type="scientific">Parnassius mnemosyne</name>
    <name type="common">clouded apollo</name>
    <dbReference type="NCBI Taxonomy" id="213953"/>
    <lineage>
        <taxon>Eukaryota</taxon>
        <taxon>Metazoa</taxon>
        <taxon>Ecdysozoa</taxon>
        <taxon>Arthropoda</taxon>
        <taxon>Hexapoda</taxon>
        <taxon>Insecta</taxon>
        <taxon>Pterygota</taxon>
        <taxon>Neoptera</taxon>
        <taxon>Endopterygota</taxon>
        <taxon>Lepidoptera</taxon>
        <taxon>Glossata</taxon>
        <taxon>Ditrysia</taxon>
        <taxon>Papilionoidea</taxon>
        <taxon>Papilionidae</taxon>
        <taxon>Parnassiinae</taxon>
        <taxon>Parnassini</taxon>
        <taxon>Parnassius</taxon>
        <taxon>Driopa</taxon>
    </lineage>
</organism>
<dbReference type="AlphaFoldDB" id="A0AAV1M4U0"/>
<accession>A0AAV1M4U0</accession>
<reference evidence="1 2" key="1">
    <citation type="submission" date="2023-11" db="EMBL/GenBank/DDBJ databases">
        <authorList>
            <person name="Hedman E."/>
            <person name="Englund M."/>
            <person name="Stromberg M."/>
            <person name="Nyberg Akerstrom W."/>
            <person name="Nylinder S."/>
            <person name="Jareborg N."/>
            <person name="Kallberg Y."/>
            <person name="Kronander E."/>
        </authorList>
    </citation>
    <scope>NUCLEOTIDE SEQUENCE [LARGE SCALE GENOMIC DNA]</scope>
</reference>
<sequence length="270" mass="30557">MRTIKQSYVTEEKLNEVKDELTNLKNASFMNNNFDCHVNRKRGGSILSYSYFLDSGPAGLSPISDEEKNTTHSQVERNECLSRATCVDARELAEPPSHEHASALETPTPIDQAQVTKYMEEASNTVLSVSIRSTTLAPESVIRADGVTDTHHQVMSTLTGAANTFANTFAYVINTGKQWKAEKPKEQWVLVQQKKFKNHYNTLEGKARNIGNEKFKVASIQIKPKLQRQYSCYKMQVPSTKLSLFLEETLWPEGITVRKFFEFKNKVNGL</sequence>
<protein>
    <submittedName>
        <fullName evidence="1">Uncharacterized protein</fullName>
    </submittedName>
</protein>
<dbReference type="Proteomes" id="UP001314205">
    <property type="component" value="Unassembled WGS sequence"/>
</dbReference>
<proteinExistence type="predicted"/>
<dbReference type="EMBL" id="CAVLGL010000148">
    <property type="protein sequence ID" value="CAK1602663.1"/>
    <property type="molecule type" value="Genomic_DNA"/>
</dbReference>
<gene>
    <name evidence="1" type="ORF">PARMNEM_LOCUS21135</name>
</gene>
<evidence type="ECO:0000313" key="1">
    <source>
        <dbReference type="EMBL" id="CAK1602663.1"/>
    </source>
</evidence>